<accession>A0A1M5SNH0</accession>
<proteinExistence type="predicted"/>
<dbReference type="STRING" id="634436.SAMN05216361_0044"/>
<feature type="region of interest" description="Disordered" evidence="1">
    <location>
        <begin position="25"/>
        <end position="53"/>
    </location>
</feature>
<sequence length="53" mass="5636">MTTKKPFKHPELPAALKKAVAAGLPGGQYKLDGEKVTPVEAEEKSTKGTKEKA</sequence>
<keyword evidence="3" id="KW-1185">Reference proteome</keyword>
<organism evidence="2 3">
    <name type="scientific">Marisediminitalea aggregata</name>
    <dbReference type="NCBI Taxonomy" id="634436"/>
    <lineage>
        <taxon>Bacteria</taxon>
        <taxon>Pseudomonadati</taxon>
        <taxon>Pseudomonadota</taxon>
        <taxon>Gammaproteobacteria</taxon>
        <taxon>Alteromonadales</taxon>
        <taxon>Alteromonadaceae</taxon>
        <taxon>Marisediminitalea</taxon>
    </lineage>
</organism>
<evidence type="ECO:0000256" key="1">
    <source>
        <dbReference type="SAM" id="MobiDB-lite"/>
    </source>
</evidence>
<dbReference type="RefSeq" id="WP_175555852.1">
    <property type="nucleotide sequence ID" value="NZ_FQWD01000010.1"/>
</dbReference>
<gene>
    <name evidence="2" type="ORF">SAMN05216361_0044</name>
</gene>
<dbReference type="Proteomes" id="UP000184520">
    <property type="component" value="Unassembled WGS sequence"/>
</dbReference>
<dbReference type="EMBL" id="FQWD01000010">
    <property type="protein sequence ID" value="SHH40045.1"/>
    <property type="molecule type" value="Genomic_DNA"/>
</dbReference>
<dbReference type="AlphaFoldDB" id="A0A1M5SNH0"/>
<evidence type="ECO:0000313" key="3">
    <source>
        <dbReference type="Proteomes" id="UP000184520"/>
    </source>
</evidence>
<evidence type="ECO:0000313" key="2">
    <source>
        <dbReference type="EMBL" id="SHH40045.1"/>
    </source>
</evidence>
<name>A0A1M5SNH0_9ALTE</name>
<reference evidence="3" key="1">
    <citation type="submission" date="2016-11" db="EMBL/GenBank/DDBJ databases">
        <authorList>
            <person name="Varghese N."/>
            <person name="Submissions S."/>
        </authorList>
    </citation>
    <scope>NUCLEOTIDE SEQUENCE [LARGE SCALE GENOMIC DNA]</scope>
    <source>
        <strain evidence="3">CGMCC 1.8995</strain>
    </source>
</reference>
<feature type="compositionally biased region" description="Basic and acidic residues" evidence="1">
    <location>
        <begin position="31"/>
        <end position="53"/>
    </location>
</feature>
<protein>
    <submittedName>
        <fullName evidence="2">Uncharacterized protein</fullName>
    </submittedName>
</protein>